<dbReference type="Pfam" id="PF00814">
    <property type="entry name" value="TsaD"/>
    <property type="match status" value="1"/>
</dbReference>
<dbReference type="NCBIfam" id="TIGR03725">
    <property type="entry name" value="T6A_YeaZ"/>
    <property type="match status" value="1"/>
</dbReference>
<dbReference type="GO" id="GO:0002949">
    <property type="term" value="P:tRNA threonylcarbamoyladenosine modification"/>
    <property type="evidence" value="ECO:0007669"/>
    <property type="project" value="InterPro"/>
</dbReference>
<dbReference type="Gene3D" id="3.30.420.40">
    <property type="match status" value="1"/>
</dbReference>
<evidence type="ECO:0000313" key="3">
    <source>
        <dbReference type="Proteomes" id="UP000316252"/>
    </source>
</evidence>
<feature type="domain" description="Gcp-like" evidence="1">
    <location>
        <begin position="31"/>
        <end position="120"/>
    </location>
</feature>
<dbReference type="PANTHER" id="PTHR11735">
    <property type="entry name" value="TRNA N6-ADENOSINE THREONYLCARBAMOYLTRANSFERASE"/>
    <property type="match status" value="1"/>
</dbReference>
<evidence type="ECO:0000259" key="1">
    <source>
        <dbReference type="Pfam" id="PF00814"/>
    </source>
</evidence>
<dbReference type="GO" id="GO:0016740">
    <property type="term" value="F:transferase activity"/>
    <property type="evidence" value="ECO:0007669"/>
    <property type="project" value="UniProtKB-KW"/>
</dbReference>
<dbReference type="RefSeq" id="WP_141164357.1">
    <property type="nucleotide sequence ID" value="NZ_VHQG01000004.1"/>
</dbReference>
<organism evidence="2 3">
    <name type="scientific">Schumannella soli</name>
    <dbReference type="NCBI Taxonomy" id="2590779"/>
    <lineage>
        <taxon>Bacteria</taxon>
        <taxon>Bacillati</taxon>
        <taxon>Actinomycetota</taxon>
        <taxon>Actinomycetes</taxon>
        <taxon>Micrococcales</taxon>
        <taxon>Microbacteriaceae</taxon>
        <taxon>Schumannella</taxon>
    </lineage>
</organism>
<proteinExistence type="predicted"/>
<protein>
    <submittedName>
        <fullName evidence="2">tRNA (Adenosine(37)-N6)-threonylcarbamoyltransferase complex dimerization subunit type 1 TsaB</fullName>
    </submittedName>
</protein>
<dbReference type="InterPro" id="IPR022496">
    <property type="entry name" value="T6A_TsaB"/>
</dbReference>
<dbReference type="OrthoDB" id="9809995at2"/>
<evidence type="ECO:0000313" key="2">
    <source>
        <dbReference type="EMBL" id="TPW74720.1"/>
    </source>
</evidence>
<dbReference type="EMBL" id="VHQG01000004">
    <property type="protein sequence ID" value="TPW74720.1"/>
    <property type="molecule type" value="Genomic_DNA"/>
</dbReference>
<dbReference type="PANTHER" id="PTHR11735:SF11">
    <property type="entry name" value="TRNA THREONYLCARBAMOYLADENOSINE BIOSYNTHESIS PROTEIN TSAB"/>
    <property type="match status" value="1"/>
</dbReference>
<dbReference type="InterPro" id="IPR000905">
    <property type="entry name" value="Gcp-like_dom"/>
</dbReference>
<dbReference type="InterPro" id="IPR043129">
    <property type="entry name" value="ATPase_NBD"/>
</dbReference>
<accession>A0A506XZA5</accession>
<keyword evidence="2" id="KW-0808">Transferase</keyword>
<dbReference type="SUPFAM" id="SSF53067">
    <property type="entry name" value="Actin-like ATPase domain"/>
    <property type="match status" value="1"/>
</dbReference>
<comment type="caution">
    <text evidence="2">The sequence shown here is derived from an EMBL/GenBank/DDBJ whole genome shotgun (WGS) entry which is preliminary data.</text>
</comment>
<name>A0A506XZA5_9MICO</name>
<dbReference type="GO" id="GO:0005829">
    <property type="term" value="C:cytosol"/>
    <property type="evidence" value="ECO:0007669"/>
    <property type="project" value="TreeGrafter"/>
</dbReference>
<keyword evidence="3" id="KW-1185">Reference proteome</keyword>
<gene>
    <name evidence="2" type="primary">tsaB</name>
    <name evidence="2" type="ORF">FJ657_14160</name>
</gene>
<reference evidence="2 3" key="1">
    <citation type="submission" date="2019-06" db="EMBL/GenBank/DDBJ databases">
        <authorList>
            <person name="Li F."/>
        </authorList>
    </citation>
    <scope>NUCLEOTIDE SEQUENCE [LARGE SCALE GENOMIC DNA]</scope>
    <source>
        <strain evidence="2 3">10F1D-1</strain>
    </source>
</reference>
<dbReference type="Proteomes" id="UP000316252">
    <property type="component" value="Unassembled WGS sequence"/>
</dbReference>
<dbReference type="AlphaFoldDB" id="A0A506XZA5"/>
<sequence length="231" mass="22786">MLLAIDTSAGTSVAVVDGPDRVVAELVETDTRSHAEKVGTLIAAALAEAGIAAGEVDAVAAGLGPGPFTGLRVGIAAARVFALGRGVPVIGVPSHAAVALDADGPVLVVTDARRRELAWTAFAAPAPASLSTSTASSASPAAPAAPRIPVALRGPELVRGDDAESLFAELTAPGAELAGALRVDAAVIPAGALGLLAERLRASGVVSPALEPLYLRPPDVTLSAGPKRVTA</sequence>